<feature type="domain" description="Copper amine oxidase-like N-terminal" evidence="1">
    <location>
        <begin position="295"/>
        <end position="402"/>
    </location>
</feature>
<dbReference type="InterPro" id="IPR012854">
    <property type="entry name" value="Cu_amine_oxidase-like_N"/>
</dbReference>
<dbReference type="EMBL" id="JBHTIU010000031">
    <property type="protein sequence ID" value="MFD0869564.1"/>
    <property type="molecule type" value="Genomic_DNA"/>
</dbReference>
<dbReference type="SUPFAM" id="SSF55383">
    <property type="entry name" value="Copper amine oxidase, domain N"/>
    <property type="match status" value="1"/>
</dbReference>
<gene>
    <name evidence="2" type="ORF">ACFQ03_10415</name>
</gene>
<dbReference type="InterPro" id="IPR036582">
    <property type="entry name" value="Mao_N_sf"/>
</dbReference>
<comment type="caution">
    <text evidence="2">The sequence shown here is derived from an EMBL/GenBank/DDBJ whole genome shotgun (WGS) entry which is preliminary data.</text>
</comment>
<sequence length="404" mass="44473">MRVSKSMLSIIGGWLALAVWVLLVPSATFANSNNVELLQSGHELVDGKMMVTADVRVKYEENVSLLVVGYDAEGEIIEIKKEDHFIAGGQTKAIQLPMEHGEELQKVDVRALGSITEPYKVLEETTVAKRDQMEAVAAIKNGGKPQLINVVATAYNANGKVVEVRGTSNYVVENRVSIFKIHLDSVHEIDEVKFTVLTDDRTYLVDSGTYMKDGQLVFTSVVKNGDQPQKLTARATPYSADGRELSIQTAADFIEANRLFNHRMTIKDSNATRVAAKYYDETGKQEIEKRGTLVTVNGKGVAMEQSPVNLEGNVVVPIRAITEAMGAGLEWEQETRSVTVTRGSRVIKLQNGSDIAYVDGQEITLAVPPQIINNHTMVPVRFISEALGAQVFWDQNSQIVLIVR</sequence>
<evidence type="ECO:0000313" key="2">
    <source>
        <dbReference type="EMBL" id="MFD0869564.1"/>
    </source>
</evidence>
<evidence type="ECO:0000313" key="3">
    <source>
        <dbReference type="Proteomes" id="UP001597120"/>
    </source>
</evidence>
<dbReference type="Pfam" id="PF07833">
    <property type="entry name" value="Cu_amine_oxidN1"/>
    <property type="match status" value="1"/>
</dbReference>
<evidence type="ECO:0000259" key="1">
    <source>
        <dbReference type="Pfam" id="PF07833"/>
    </source>
</evidence>
<accession>A0ABW3DAH7</accession>
<dbReference type="RefSeq" id="WP_379287988.1">
    <property type="nucleotide sequence ID" value="NZ_JBHTIU010000031.1"/>
</dbReference>
<protein>
    <submittedName>
        <fullName evidence="2">Stalk domain-containing protein</fullName>
    </submittedName>
</protein>
<dbReference type="Proteomes" id="UP001597120">
    <property type="component" value="Unassembled WGS sequence"/>
</dbReference>
<proteinExistence type="predicted"/>
<name>A0ABW3DAH7_9BACL</name>
<organism evidence="2 3">
    <name type="scientific">Paenibacillus residui</name>
    <dbReference type="NCBI Taxonomy" id="629724"/>
    <lineage>
        <taxon>Bacteria</taxon>
        <taxon>Bacillati</taxon>
        <taxon>Bacillota</taxon>
        <taxon>Bacilli</taxon>
        <taxon>Bacillales</taxon>
        <taxon>Paenibacillaceae</taxon>
        <taxon>Paenibacillus</taxon>
    </lineage>
</organism>
<keyword evidence="3" id="KW-1185">Reference proteome</keyword>
<reference evidence="3" key="1">
    <citation type="journal article" date="2019" name="Int. J. Syst. Evol. Microbiol.">
        <title>The Global Catalogue of Microorganisms (GCM) 10K type strain sequencing project: providing services to taxonomists for standard genome sequencing and annotation.</title>
        <authorList>
            <consortium name="The Broad Institute Genomics Platform"/>
            <consortium name="The Broad Institute Genome Sequencing Center for Infectious Disease"/>
            <person name="Wu L."/>
            <person name="Ma J."/>
        </authorList>
    </citation>
    <scope>NUCLEOTIDE SEQUENCE [LARGE SCALE GENOMIC DNA]</scope>
    <source>
        <strain evidence="3">CCUG 57263</strain>
    </source>
</reference>
<dbReference type="Gene3D" id="3.30.457.10">
    <property type="entry name" value="Copper amine oxidase-like, N-terminal domain"/>
    <property type="match status" value="1"/>
</dbReference>